<evidence type="ECO:0000256" key="4">
    <source>
        <dbReference type="ARBA" id="ARBA00022782"/>
    </source>
</evidence>
<dbReference type="GO" id="GO:0030992">
    <property type="term" value="C:intraciliary transport particle B"/>
    <property type="evidence" value="ECO:0007669"/>
    <property type="project" value="InterPro"/>
</dbReference>
<gene>
    <name evidence="19" type="ORF">OFUS_LOCUS7792</name>
</gene>
<evidence type="ECO:0000256" key="5">
    <source>
        <dbReference type="ARBA" id="ARBA00022794"/>
    </source>
</evidence>
<evidence type="ECO:0000256" key="3">
    <source>
        <dbReference type="ARBA" id="ARBA00022553"/>
    </source>
</evidence>
<comment type="subcellular location">
    <subcellularLocation>
        <location evidence="1">Cytoplasm</location>
        <location evidence="1">Cytoskeleton</location>
        <location evidence="1">Cilium basal body</location>
    </subcellularLocation>
</comment>
<sequence length="683" mass="78820">MTEQLKYIVNELNKPPFSKSYNLISFDSLESLQLLQVLNDVLADIDIKHKIDIREESADQTAVRIFGVLRILKYKPPTDASNLTVFRQGLVVGDKPVVYPILEWLLHRIPDLKKRAYLAKYLVKIDVPQEILQDDAVNDLYIQYEDLIEQFKQVHKESETAKNSGFNPSDIKKDIASMEDEREQLMKRVERLKRKVESQPNTGPMLAVARDLRAEREKENKLNQQKQEQRNALVQAEQRCQRLNNQLKDMRNAAIGATPEGLIQRLEEETKVNSYMVNEKLPKEIQMKRKYTQDLQRVVSEPAMGQSDLDQLTNKINDFNAEINQLVEKRMRSGDPTVDRVAMFRQQAVIIGRKKEAAADNLAEAREELAQAEQEIEEKRKTVKDSDGGEVLKGDDFKRYVNKLRGKSTIYKKKRQELAELRAEHGVLTRTEEILKSRDDQINDHLAAIESKKGVSGFRDTKEELEKVSTLKSELDEMKGKTLEDISHMVNNLTVKIQDKKTSLAPIIKELRPLRQRSQELSSQHEEKKSAYDTCAAGLESNRSKLEQEVRVLREEVNAEESRYHYLNCMKGMLEVQQQKIADEMKSYVSHDSTEKKKSYREQYSKKIQEQENLGKSLREKQKYVRENHTGSMGQMKQWKDIERIMQMKQSCINPDGRGGSGNNSGNTMSFDQGGGSDRMVLN</sequence>
<keyword evidence="3" id="KW-0597">Phosphoprotein</keyword>
<proteinExistence type="inferred from homology"/>
<evidence type="ECO:0000256" key="10">
    <source>
        <dbReference type="ARBA" id="ARBA00023212"/>
    </source>
</evidence>
<evidence type="ECO:0000256" key="9">
    <source>
        <dbReference type="ARBA" id="ARBA00023069"/>
    </source>
</evidence>
<evidence type="ECO:0000256" key="8">
    <source>
        <dbReference type="ARBA" id="ARBA00023054"/>
    </source>
</evidence>
<evidence type="ECO:0000256" key="13">
    <source>
        <dbReference type="ARBA" id="ARBA00055755"/>
    </source>
</evidence>
<dbReference type="PANTHER" id="PTHR15614">
    <property type="entry name" value="INTRAFLAGELLAR TRANSPORT PROTEIN 81 HOMOLOG"/>
    <property type="match status" value="1"/>
</dbReference>
<comment type="function">
    <text evidence="13">Component of the intraflagellar transport (IFT) complex B: together with IFT74, forms a tubulin-binding module that specifically mediates transport of tubulin within the cilium. Binds tubulin via its CH (calponin-homology)-like region. Required for ciliogenesis. Required for proper regulation of SHH signaling. Plays an important role during spermatogenesis by modulating the assembly and elongation of the sperm flagella.</text>
</comment>
<dbReference type="Gene3D" id="1.10.418.70">
    <property type="entry name" value="Intraflagellar transport protein 81, N-terminal domain"/>
    <property type="match status" value="1"/>
</dbReference>
<dbReference type="OrthoDB" id="276029at2759"/>
<dbReference type="InterPro" id="IPR029600">
    <property type="entry name" value="IFT81"/>
</dbReference>
<keyword evidence="8 16" id="KW-0175">Coiled coil</keyword>
<organism evidence="19 20">
    <name type="scientific">Owenia fusiformis</name>
    <name type="common">Polychaete worm</name>
    <dbReference type="NCBI Taxonomy" id="6347"/>
    <lineage>
        <taxon>Eukaryota</taxon>
        <taxon>Metazoa</taxon>
        <taxon>Spiralia</taxon>
        <taxon>Lophotrochozoa</taxon>
        <taxon>Annelida</taxon>
        <taxon>Polychaeta</taxon>
        <taxon>Sedentaria</taxon>
        <taxon>Canalipalpata</taxon>
        <taxon>Sabellida</taxon>
        <taxon>Oweniida</taxon>
        <taxon>Oweniidae</taxon>
        <taxon>Owenia</taxon>
    </lineage>
</organism>
<dbReference type="EMBL" id="CAIIXF020000004">
    <property type="protein sequence ID" value="CAH1781188.1"/>
    <property type="molecule type" value="Genomic_DNA"/>
</dbReference>
<feature type="coiled-coil region" evidence="16">
    <location>
        <begin position="175"/>
        <end position="253"/>
    </location>
</feature>
<evidence type="ECO:0000256" key="2">
    <source>
        <dbReference type="ARBA" id="ARBA00022490"/>
    </source>
</evidence>
<name>A0A8J1UD20_OWEFU</name>
<comment type="similarity">
    <text evidence="12">Belongs to the IFT81 family.</text>
</comment>
<feature type="coiled-coil region" evidence="16">
    <location>
        <begin position="355"/>
        <end position="386"/>
    </location>
</feature>
<dbReference type="GO" id="GO:0030154">
    <property type="term" value="P:cell differentiation"/>
    <property type="evidence" value="ECO:0007669"/>
    <property type="project" value="UniProtKB-KW"/>
</dbReference>
<evidence type="ECO:0000256" key="12">
    <source>
        <dbReference type="ARBA" id="ARBA00043983"/>
    </source>
</evidence>
<protein>
    <recommendedName>
        <fullName evidence="14">Intraflagellar transport protein 81 homolog</fullName>
    </recommendedName>
    <alternativeName>
        <fullName evidence="15">Carnitine deficiency-associated protein expressed in ventricle 1</fullName>
    </alternativeName>
</protein>
<dbReference type="InterPro" id="IPR043016">
    <property type="entry name" value="IFT81_N_sf"/>
</dbReference>
<dbReference type="InterPro" id="IPR041146">
    <property type="entry name" value="IFT81_CH"/>
</dbReference>
<dbReference type="GO" id="GO:0042073">
    <property type="term" value="P:intraciliary transport"/>
    <property type="evidence" value="ECO:0007669"/>
    <property type="project" value="InterPro"/>
</dbReference>
<keyword evidence="20" id="KW-1185">Reference proteome</keyword>
<evidence type="ECO:0000256" key="7">
    <source>
        <dbReference type="ARBA" id="ARBA00022990"/>
    </source>
</evidence>
<dbReference type="GO" id="GO:0007283">
    <property type="term" value="P:spermatogenesis"/>
    <property type="evidence" value="ECO:0007669"/>
    <property type="project" value="UniProtKB-KW"/>
</dbReference>
<keyword evidence="10" id="KW-0206">Cytoskeleton</keyword>
<evidence type="ECO:0000256" key="15">
    <source>
        <dbReference type="ARBA" id="ARBA00079903"/>
    </source>
</evidence>
<dbReference type="AlphaFoldDB" id="A0A8J1UD20"/>
<dbReference type="Pfam" id="PF18383">
    <property type="entry name" value="IFT81_CH"/>
    <property type="match status" value="1"/>
</dbReference>
<evidence type="ECO:0000313" key="20">
    <source>
        <dbReference type="Proteomes" id="UP000749559"/>
    </source>
</evidence>
<feature type="coiled-coil region" evidence="16">
    <location>
        <begin position="536"/>
        <end position="563"/>
    </location>
</feature>
<dbReference type="PANTHER" id="PTHR15614:SF2">
    <property type="entry name" value="INTRAFLAGELLAR TRANSPORT PROTEIN 81 HOMOLOG"/>
    <property type="match status" value="1"/>
</dbReference>
<dbReference type="Proteomes" id="UP000749559">
    <property type="component" value="Unassembled WGS sequence"/>
</dbReference>
<keyword evidence="9" id="KW-0969">Cilium</keyword>
<evidence type="ECO:0000313" key="19">
    <source>
        <dbReference type="EMBL" id="CAH1781188.1"/>
    </source>
</evidence>
<feature type="region of interest" description="Disordered" evidence="17">
    <location>
        <begin position="652"/>
        <end position="683"/>
    </location>
</feature>
<evidence type="ECO:0000256" key="11">
    <source>
        <dbReference type="ARBA" id="ARBA00023273"/>
    </source>
</evidence>
<dbReference type="GO" id="GO:0015631">
    <property type="term" value="F:tubulin binding"/>
    <property type="evidence" value="ECO:0007669"/>
    <property type="project" value="InterPro"/>
</dbReference>
<dbReference type="GO" id="GO:0060271">
    <property type="term" value="P:cilium assembly"/>
    <property type="evidence" value="ECO:0007669"/>
    <property type="project" value="InterPro"/>
</dbReference>
<evidence type="ECO:0000256" key="6">
    <source>
        <dbReference type="ARBA" id="ARBA00022871"/>
    </source>
</evidence>
<evidence type="ECO:0000256" key="14">
    <source>
        <dbReference type="ARBA" id="ARBA00073058"/>
    </source>
</evidence>
<keyword evidence="7" id="KW-0007">Acetylation</keyword>
<comment type="caution">
    <text evidence="19">The sequence shown here is derived from an EMBL/GenBank/DDBJ whole genome shotgun (WGS) entry which is preliminary data.</text>
</comment>
<evidence type="ECO:0000259" key="18">
    <source>
        <dbReference type="Pfam" id="PF18383"/>
    </source>
</evidence>
<evidence type="ECO:0000256" key="17">
    <source>
        <dbReference type="SAM" id="MobiDB-lite"/>
    </source>
</evidence>
<keyword evidence="5" id="KW-0970">Cilium biogenesis/degradation</keyword>
<feature type="domain" description="IFT81 calponin homology" evidence="18">
    <location>
        <begin position="3"/>
        <end position="126"/>
    </location>
</feature>
<evidence type="ECO:0000256" key="16">
    <source>
        <dbReference type="SAM" id="Coils"/>
    </source>
</evidence>
<evidence type="ECO:0000256" key="1">
    <source>
        <dbReference type="ARBA" id="ARBA00004120"/>
    </source>
</evidence>
<accession>A0A8J1UD20</accession>
<dbReference type="GO" id="GO:0036064">
    <property type="term" value="C:ciliary basal body"/>
    <property type="evidence" value="ECO:0007669"/>
    <property type="project" value="TreeGrafter"/>
</dbReference>
<keyword evidence="4" id="KW-0221">Differentiation</keyword>
<dbReference type="FunFam" id="1.10.418.70:FF:000001">
    <property type="entry name" value="Intraflagellar transport protein 81 homolog"/>
    <property type="match status" value="1"/>
</dbReference>
<keyword evidence="11" id="KW-0966">Cell projection</keyword>
<keyword evidence="2" id="KW-0963">Cytoplasm</keyword>
<keyword evidence="6" id="KW-0744">Spermatogenesis</keyword>
<reference evidence="19" key="1">
    <citation type="submission" date="2022-03" db="EMBL/GenBank/DDBJ databases">
        <authorList>
            <person name="Martin C."/>
        </authorList>
    </citation>
    <scope>NUCLEOTIDE SEQUENCE</scope>
</reference>